<feature type="domain" description="TCP" evidence="7">
    <location>
        <begin position="87"/>
        <end position="145"/>
    </location>
</feature>
<gene>
    <name evidence="9" type="ORF">AMTR_s00092p00113360</name>
</gene>
<proteinExistence type="predicted"/>
<dbReference type="eggNOG" id="ENOG502QQFU">
    <property type="taxonomic scope" value="Eukaryota"/>
</dbReference>
<keyword evidence="4" id="KW-0804">Transcription</keyword>
<dbReference type="InterPro" id="IPR017887">
    <property type="entry name" value="TF_TCP_subgr"/>
</dbReference>
<feature type="compositionally biased region" description="Low complexity" evidence="6">
    <location>
        <begin position="314"/>
        <end position="330"/>
    </location>
</feature>
<evidence type="ECO:0000256" key="3">
    <source>
        <dbReference type="ARBA" id="ARBA00023125"/>
    </source>
</evidence>
<feature type="compositionally biased region" description="Low complexity" evidence="6">
    <location>
        <begin position="240"/>
        <end position="257"/>
    </location>
</feature>
<dbReference type="KEGG" id="atr:18427246"/>
<keyword evidence="3" id="KW-0238">DNA-binding</keyword>
<evidence type="ECO:0000256" key="1">
    <source>
        <dbReference type="ARBA" id="ARBA00004123"/>
    </source>
</evidence>
<organism evidence="9 10">
    <name type="scientific">Amborella trichopoda</name>
    <dbReference type="NCBI Taxonomy" id="13333"/>
    <lineage>
        <taxon>Eukaryota</taxon>
        <taxon>Viridiplantae</taxon>
        <taxon>Streptophyta</taxon>
        <taxon>Embryophyta</taxon>
        <taxon>Tracheophyta</taxon>
        <taxon>Spermatophyta</taxon>
        <taxon>Magnoliopsida</taxon>
        <taxon>Amborellales</taxon>
        <taxon>Amborellaceae</taxon>
        <taxon>Amborella</taxon>
    </lineage>
</organism>
<dbReference type="EMBL" id="KI395040">
    <property type="protein sequence ID" value="ERM99216.1"/>
    <property type="molecule type" value="Genomic_DNA"/>
</dbReference>
<dbReference type="HOGENOM" id="CLU_036572_0_0_1"/>
<dbReference type="GO" id="GO:0005634">
    <property type="term" value="C:nucleus"/>
    <property type="evidence" value="ECO:0000318"/>
    <property type="project" value="GO_Central"/>
</dbReference>
<dbReference type="PROSITE" id="PS51370">
    <property type="entry name" value="R"/>
    <property type="match status" value="1"/>
</dbReference>
<feature type="compositionally biased region" description="Low complexity" evidence="6">
    <location>
        <begin position="183"/>
        <end position="204"/>
    </location>
</feature>
<dbReference type="GO" id="GO:0043565">
    <property type="term" value="F:sequence-specific DNA binding"/>
    <property type="evidence" value="ECO:0000318"/>
    <property type="project" value="GO_Central"/>
</dbReference>
<dbReference type="AlphaFoldDB" id="W1NQM0"/>
<dbReference type="GO" id="GO:0003700">
    <property type="term" value="F:DNA-binding transcription factor activity"/>
    <property type="evidence" value="ECO:0000318"/>
    <property type="project" value="GO_Central"/>
</dbReference>
<dbReference type="Pfam" id="PF03634">
    <property type="entry name" value="TCP"/>
    <property type="match status" value="1"/>
</dbReference>
<sequence>MEPDDALIAQVSKRPKTSNGLFSKPVASKSKTKKPGHDHGATQEEEDAEEEEEEEETKASKQAFSHGGWPHHLHTSRIIRVSRQSGGKDRHSKVMTAKGLRDRRVRLSVSTAIQFYDLQDRLNYDQPSKAVEWLLKAASDAISELPSLQGSFPDKPSKPESSEPVSDPRSEPEAEPQGLNPLTGSGCCSSTSETSRGSVLSLSRSDLRVKARQRAKERTAKEKSRASVQNLSLNAEAHDNSGTSKSNNNSSNNNNGSFTDLLLDGNPSSISATHQQNPSFMQKLHHEYLNSYMSGPTMLNSSLIHPHRPQNPNSSSCLITTTQTQSTHLTNPSLSPPNSMTMAQFHQNPTNSSGFLGVDNQELQSFSFVQDHMAPVTSNDYNFSMPSLSSSGYHRGTLQSNSSPFTHLHFQRFSPSENSNTNVPFFIGTSAAAAAVAAVAASVDNQYQAGLDARLQLCYGDGYRHSSDLKGKGKR</sequence>
<evidence type="ECO:0000259" key="7">
    <source>
        <dbReference type="PROSITE" id="PS51369"/>
    </source>
</evidence>
<dbReference type="Gramene" id="ERM99216">
    <property type="protein sequence ID" value="ERM99216"/>
    <property type="gene ID" value="AMTR_s00092p00113360"/>
</dbReference>
<dbReference type="OrthoDB" id="688758at2759"/>
<protein>
    <recommendedName>
        <fullName evidence="11">TCP domain-containing protein</fullName>
    </recommendedName>
</protein>
<dbReference type="PROSITE" id="PS51369">
    <property type="entry name" value="TCP"/>
    <property type="match status" value="1"/>
</dbReference>
<dbReference type="PANTHER" id="PTHR31072">
    <property type="entry name" value="TRANSCRIPTION FACTOR TCP4-RELATED"/>
    <property type="match status" value="1"/>
</dbReference>
<feature type="domain" description="R" evidence="8">
    <location>
        <begin position="205"/>
        <end position="223"/>
    </location>
</feature>
<feature type="compositionally biased region" description="Basic and acidic residues" evidence="6">
    <location>
        <begin position="155"/>
        <end position="172"/>
    </location>
</feature>
<feature type="region of interest" description="Disordered" evidence="6">
    <location>
        <begin position="146"/>
        <end position="274"/>
    </location>
</feature>
<keyword evidence="5" id="KW-0539">Nucleus</keyword>
<dbReference type="PANTHER" id="PTHR31072:SF93">
    <property type="entry name" value="TRANSCRIPTION FACTOR TCP24"/>
    <property type="match status" value="1"/>
</dbReference>
<evidence type="ECO:0000256" key="4">
    <source>
        <dbReference type="ARBA" id="ARBA00023163"/>
    </source>
</evidence>
<dbReference type="GO" id="GO:2000032">
    <property type="term" value="P:regulation of secondary shoot formation"/>
    <property type="evidence" value="ECO:0000318"/>
    <property type="project" value="GO_Central"/>
</dbReference>
<accession>W1NQM0</accession>
<evidence type="ECO:0000259" key="8">
    <source>
        <dbReference type="PROSITE" id="PS51370"/>
    </source>
</evidence>
<evidence type="ECO:0000313" key="10">
    <source>
        <dbReference type="Proteomes" id="UP000017836"/>
    </source>
</evidence>
<evidence type="ECO:0008006" key="11">
    <source>
        <dbReference type="Google" id="ProtNLM"/>
    </source>
</evidence>
<evidence type="ECO:0000256" key="5">
    <source>
        <dbReference type="ARBA" id="ARBA00023242"/>
    </source>
</evidence>
<keyword evidence="10" id="KW-1185">Reference proteome</keyword>
<evidence type="ECO:0000256" key="2">
    <source>
        <dbReference type="ARBA" id="ARBA00023015"/>
    </source>
</evidence>
<dbReference type="InterPro" id="IPR005333">
    <property type="entry name" value="Transcription_factor_TCP"/>
</dbReference>
<feature type="region of interest" description="Disordered" evidence="6">
    <location>
        <begin position="302"/>
        <end position="332"/>
    </location>
</feature>
<comment type="subcellular location">
    <subcellularLocation>
        <location evidence="1">Nucleus</location>
    </subcellularLocation>
</comment>
<evidence type="ECO:0000313" key="9">
    <source>
        <dbReference type="EMBL" id="ERM99216.1"/>
    </source>
</evidence>
<name>W1NQM0_AMBTC</name>
<reference evidence="10" key="1">
    <citation type="journal article" date="2013" name="Science">
        <title>The Amborella genome and the evolution of flowering plants.</title>
        <authorList>
            <consortium name="Amborella Genome Project"/>
        </authorList>
    </citation>
    <scope>NUCLEOTIDE SEQUENCE [LARGE SCALE GENOMIC DNA]</scope>
</reference>
<feature type="compositionally biased region" description="Basic and acidic residues" evidence="6">
    <location>
        <begin position="205"/>
        <end position="225"/>
    </location>
</feature>
<evidence type="ECO:0000256" key="6">
    <source>
        <dbReference type="SAM" id="MobiDB-lite"/>
    </source>
</evidence>
<feature type="region of interest" description="Disordered" evidence="6">
    <location>
        <begin position="1"/>
        <end position="75"/>
    </location>
</feature>
<dbReference type="InterPro" id="IPR017888">
    <property type="entry name" value="CYC/TB1_R_domain"/>
</dbReference>
<feature type="compositionally biased region" description="Acidic residues" evidence="6">
    <location>
        <begin position="43"/>
        <end position="56"/>
    </location>
</feature>
<keyword evidence="2" id="KW-0805">Transcription regulation</keyword>
<dbReference type="Proteomes" id="UP000017836">
    <property type="component" value="Unassembled WGS sequence"/>
</dbReference>
<dbReference type="STRING" id="13333.W1NQM0"/>
<dbReference type="OMA" id="QETDIAH"/>